<accession>S7Q3A5</accession>
<dbReference type="Proteomes" id="UP000030669">
    <property type="component" value="Unassembled WGS sequence"/>
</dbReference>
<evidence type="ECO:0000313" key="1">
    <source>
        <dbReference type="EMBL" id="EPQ53997.1"/>
    </source>
</evidence>
<gene>
    <name evidence="1" type="ORF">GLOTRDRAFT_130388</name>
</gene>
<sequence>MLHVINRIDARVTRSSRNPVTEEFRVIFFPDEQDRDKVSDESVRSQAMRLLEDETKANSGELTGQETFEQFMSGIDATRAANRASREKAFLHWQMQNAQDIEYIINRQGRNELFDERMTLYENIVKQQLSVQDARSSGYLAMMMTAMDKADRMQVDASSHMKEHIREMFVTAIRPRVEQADQIFVQTCRNGGGGYKRSLEMCGDMRL</sequence>
<protein>
    <submittedName>
        <fullName evidence="1">Uncharacterized protein</fullName>
    </submittedName>
</protein>
<dbReference type="KEGG" id="gtr:GLOTRDRAFT_130388"/>
<proteinExistence type="predicted"/>
<dbReference type="GeneID" id="19302094"/>
<dbReference type="HOGENOM" id="CLU_1326495_0_0_1"/>
<dbReference type="AlphaFoldDB" id="S7Q3A5"/>
<name>S7Q3A5_GLOTA</name>
<keyword evidence="2" id="KW-1185">Reference proteome</keyword>
<evidence type="ECO:0000313" key="2">
    <source>
        <dbReference type="Proteomes" id="UP000030669"/>
    </source>
</evidence>
<dbReference type="RefSeq" id="XP_007867355.1">
    <property type="nucleotide sequence ID" value="XM_007869164.1"/>
</dbReference>
<reference evidence="1 2" key="1">
    <citation type="journal article" date="2012" name="Science">
        <title>The Paleozoic origin of enzymatic lignin decomposition reconstructed from 31 fungal genomes.</title>
        <authorList>
            <person name="Floudas D."/>
            <person name="Binder M."/>
            <person name="Riley R."/>
            <person name="Barry K."/>
            <person name="Blanchette R.A."/>
            <person name="Henrissat B."/>
            <person name="Martinez A.T."/>
            <person name="Otillar R."/>
            <person name="Spatafora J.W."/>
            <person name="Yadav J.S."/>
            <person name="Aerts A."/>
            <person name="Benoit I."/>
            <person name="Boyd A."/>
            <person name="Carlson A."/>
            <person name="Copeland A."/>
            <person name="Coutinho P.M."/>
            <person name="de Vries R.P."/>
            <person name="Ferreira P."/>
            <person name="Findley K."/>
            <person name="Foster B."/>
            <person name="Gaskell J."/>
            <person name="Glotzer D."/>
            <person name="Gorecki P."/>
            <person name="Heitman J."/>
            <person name="Hesse C."/>
            <person name="Hori C."/>
            <person name="Igarashi K."/>
            <person name="Jurgens J.A."/>
            <person name="Kallen N."/>
            <person name="Kersten P."/>
            <person name="Kohler A."/>
            <person name="Kuees U."/>
            <person name="Kumar T.K.A."/>
            <person name="Kuo A."/>
            <person name="LaButti K."/>
            <person name="Larrondo L.F."/>
            <person name="Lindquist E."/>
            <person name="Ling A."/>
            <person name="Lombard V."/>
            <person name="Lucas S."/>
            <person name="Lundell T."/>
            <person name="Martin R."/>
            <person name="McLaughlin D.J."/>
            <person name="Morgenstern I."/>
            <person name="Morin E."/>
            <person name="Murat C."/>
            <person name="Nagy L.G."/>
            <person name="Nolan M."/>
            <person name="Ohm R.A."/>
            <person name="Patyshakuliyeva A."/>
            <person name="Rokas A."/>
            <person name="Ruiz-Duenas F.J."/>
            <person name="Sabat G."/>
            <person name="Salamov A."/>
            <person name="Samejima M."/>
            <person name="Schmutz J."/>
            <person name="Slot J.C."/>
            <person name="St John F."/>
            <person name="Stenlid J."/>
            <person name="Sun H."/>
            <person name="Sun S."/>
            <person name="Syed K."/>
            <person name="Tsang A."/>
            <person name="Wiebenga A."/>
            <person name="Young D."/>
            <person name="Pisabarro A."/>
            <person name="Eastwood D.C."/>
            <person name="Martin F."/>
            <person name="Cullen D."/>
            <person name="Grigoriev I.V."/>
            <person name="Hibbett D.S."/>
        </authorList>
    </citation>
    <scope>NUCLEOTIDE SEQUENCE [LARGE SCALE GENOMIC DNA]</scope>
    <source>
        <strain evidence="1 2">ATCC 11539</strain>
    </source>
</reference>
<dbReference type="EMBL" id="KB469304">
    <property type="protein sequence ID" value="EPQ53997.1"/>
    <property type="molecule type" value="Genomic_DNA"/>
</dbReference>
<organism evidence="1 2">
    <name type="scientific">Gloeophyllum trabeum (strain ATCC 11539 / FP-39264 / Madison 617)</name>
    <name type="common">Brown rot fungus</name>
    <dbReference type="NCBI Taxonomy" id="670483"/>
    <lineage>
        <taxon>Eukaryota</taxon>
        <taxon>Fungi</taxon>
        <taxon>Dikarya</taxon>
        <taxon>Basidiomycota</taxon>
        <taxon>Agaricomycotina</taxon>
        <taxon>Agaricomycetes</taxon>
        <taxon>Gloeophyllales</taxon>
        <taxon>Gloeophyllaceae</taxon>
        <taxon>Gloeophyllum</taxon>
    </lineage>
</organism>